<dbReference type="EMBL" id="VZOJ01000130">
    <property type="protein sequence ID" value="KAB0632470.1"/>
    <property type="molecule type" value="Genomic_DNA"/>
</dbReference>
<protein>
    <submittedName>
        <fullName evidence="2">Uncharacterized protein</fullName>
    </submittedName>
</protein>
<comment type="caution">
    <text evidence="2">The sequence shown here is derived from an EMBL/GenBank/DDBJ whole genome shotgun (WGS) entry which is preliminary data.</text>
</comment>
<evidence type="ECO:0000313" key="2">
    <source>
        <dbReference type="EMBL" id="KAB0632470.1"/>
    </source>
</evidence>
<accession>A0A6H9TD67</accession>
<feature type="region of interest" description="Disordered" evidence="1">
    <location>
        <begin position="30"/>
        <end position="63"/>
    </location>
</feature>
<organism evidence="2 3">
    <name type="scientific">Burkholderia latens</name>
    <dbReference type="NCBI Taxonomy" id="488446"/>
    <lineage>
        <taxon>Bacteria</taxon>
        <taxon>Pseudomonadati</taxon>
        <taxon>Pseudomonadota</taxon>
        <taxon>Betaproteobacteria</taxon>
        <taxon>Burkholderiales</taxon>
        <taxon>Burkholderiaceae</taxon>
        <taxon>Burkholderia</taxon>
        <taxon>Burkholderia cepacia complex</taxon>
    </lineage>
</organism>
<keyword evidence="3" id="KW-1185">Reference proteome</keyword>
<dbReference type="Proteomes" id="UP000430232">
    <property type="component" value="Unassembled WGS sequence"/>
</dbReference>
<sequence>MRCNSSIEIIGARDSSVMTRSGVVLDASAMSGRPMRPDAASNQLPPLHGNALPRPSDTAVLAL</sequence>
<reference evidence="2 3" key="1">
    <citation type="submission" date="2019-09" db="EMBL/GenBank/DDBJ databases">
        <title>Draft genome sequences of 48 bacterial type strains from the CCUG.</title>
        <authorList>
            <person name="Tunovic T."/>
            <person name="Pineiro-Iglesias B."/>
            <person name="Unosson C."/>
            <person name="Inganas E."/>
            <person name="Ohlen M."/>
            <person name="Cardew S."/>
            <person name="Jensie-Markopoulos S."/>
            <person name="Salva-Serra F."/>
            <person name="Jaen-Luchoro D."/>
            <person name="Karlsson R."/>
            <person name="Svensson-Stadler L."/>
            <person name="Chun J."/>
            <person name="Moore E."/>
        </authorList>
    </citation>
    <scope>NUCLEOTIDE SEQUENCE [LARGE SCALE GENOMIC DNA]</scope>
    <source>
        <strain evidence="2 3">CCUG 54555</strain>
    </source>
</reference>
<proteinExistence type="predicted"/>
<name>A0A6H9TD67_9BURK</name>
<dbReference type="OrthoDB" id="9028331at2"/>
<dbReference type="AlphaFoldDB" id="A0A6H9TD67"/>
<gene>
    <name evidence="2" type="ORF">F7R21_29455</name>
</gene>
<evidence type="ECO:0000256" key="1">
    <source>
        <dbReference type="SAM" id="MobiDB-lite"/>
    </source>
</evidence>
<evidence type="ECO:0000313" key="3">
    <source>
        <dbReference type="Proteomes" id="UP000430232"/>
    </source>
</evidence>